<keyword evidence="2" id="KW-0472">Membrane</keyword>
<dbReference type="RefSeq" id="WP_328986309.1">
    <property type="nucleotide sequence ID" value="NZ_CP121472.1"/>
</dbReference>
<accession>A0ABZ0S3V4</accession>
<evidence type="ECO:0000256" key="1">
    <source>
        <dbReference type="SAM" id="MobiDB-lite"/>
    </source>
</evidence>
<evidence type="ECO:0000313" key="4">
    <source>
        <dbReference type="Proteomes" id="UP001432180"/>
    </source>
</evidence>
<proteinExistence type="predicted"/>
<reference evidence="3 4" key="1">
    <citation type="journal article" date="2023" name="Microorganisms">
        <title>Thiorhodovibrio frisius and Trv. litoralis spp. nov., Two Novel Members from a Clade of Fastidious Purple Sulfur Bacteria That Exhibit Unique Red-Shifted Light-Harvesting Capabilities.</title>
        <authorList>
            <person name="Methner A."/>
            <person name="Kuzyk S.B."/>
            <person name="Petersen J."/>
            <person name="Bauer S."/>
            <person name="Brinkmann H."/>
            <person name="Sichau K."/>
            <person name="Wanner G."/>
            <person name="Wolf J."/>
            <person name="Neumann-Schaal M."/>
            <person name="Henke P."/>
            <person name="Tank M."/>
            <person name="Sproer C."/>
            <person name="Bunk B."/>
            <person name="Overmann J."/>
        </authorList>
    </citation>
    <scope>NUCLEOTIDE SEQUENCE [LARGE SCALE GENOMIC DNA]</scope>
    <source>
        <strain evidence="3 4">DSM 6702</strain>
    </source>
</reference>
<feature type="transmembrane region" description="Helical" evidence="2">
    <location>
        <begin position="26"/>
        <end position="46"/>
    </location>
</feature>
<dbReference type="EMBL" id="CP121472">
    <property type="protein sequence ID" value="WPL15758.1"/>
    <property type="molecule type" value="Genomic_DNA"/>
</dbReference>
<keyword evidence="2" id="KW-0812">Transmembrane</keyword>
<protein>
    <submittedName>
        <fullName evidence="3">Uncharacterized protein</fullName>
    </submittedName>
</protein>
<keyword evidence="2" id="KW-1133">Transmembrane helix</keyword>
<dbReference type="Proteomes" id="UP001432180">
    <property type="component" value="Chromosome"/>
</dbReference>
<evidence type="ECO:0000313" key="3">
    <source>
        <dbReference type="EMBL" id="WPL15758.1"/>
    </source>
</evidence>
<keyword evidence="4" id="KW-1185">Reference proteome</keyword>
<feature type="region of interest" description="Disordered" evidence="1">
    <location>
        <begin position="54"/>
        <end position="74"/>
    </location>
</feature>
<evidence type="ECO:0000256" key="2">
    <source>
        <dbReference type="SAM" id="Phobius"/>
    </source>
</evidence>
<sequence length="74" mass="7714">MAVILWLVIAAWSFHCMDLFSSDWLRGAFCPILFGMAILVLLVKLVSRFGAGAGDGFGGDGGDWFDGGGDGGGD</sequence>
<gene>
    <name evidence="3" type="ORF">Thiowin_00675</name>
</gene>
<name>A0ABZ0S3V4_9GAMM</name>
<organism evidence="3 4">
    <name type="scientific">Thiorhodovibrio winogradskyi</name>
    <dbReference type="NCBI Taxonomy" id="77007"/>
    <lineage>
        <taxon>Bacteria</taxon>
        <taxon>Pseudomonadati</taxon>
        <taxon>Pseudomonadota</taxon>
        <taxon>Gammaproteobacteria</taxon>
        <taxon>Chromatiales</taxon>
        <taxon>Chromatiaceae</taxon>
        <taxon>Thiorhodovibrio</taxon>
    </lineage>
</organism>